<proteinExistence type="predicted"/>
<evidence type="ECO:0000313" key="1">
    <source>
        <dbReference type="EMBL" id="AOP32808.1"/>
    </source>
</evidence>
<name>A0A1D7UTE2_9LEPT</name>
<dbReference type="KEGG" id="laj:A0128_02330"/>
<accession>A0A1D7UTE2</accession>
<protein>
    <submittedName>
        <fullName evidence="1">Uncharacterized protein</fullName>
    </submittedName>
</protein>
<gene>
    <name evidence="1" type="ORF">A0128_02330</name>
</gene>
<dbReference type="Proteomes" id="UP000094197">
    <property type="component" value="Chromosome 1"/>
</dbReference>
<evidence type="ECO:0000313" key="2">
    <source>
        <dbReference type="Proteomes" id="UP000094197"/>
    </source>
</evidence>
<organism evidence="1 2">
    <name type="scientific">Leptospira tipperaryensis</name>
    <dbReference type="NCBI Taxonomy" id="2564040"/>
    <lineage>
        <taxon>Bacteria</taxon>
        <taxon>Pseudomonadati</taxon>
        <taxon>Spirochaetota</taxon>
        <taxon>Spirochaetia</taxon>
        <taxon>Leptospirales</taxon>
        <taxon>Leptospiraceae</taxon>
        <taxon>Leptospira</taxon>
    </lineage>
</organism>
<keyword evidence="2" id="KW-1185">Reference proteome</keyword>
<sequence>MGSLDLLNPNDLGRSSDLPLFRAFEGAKIGTPIPFLSPLRILTKNLRSHALFRGDCQKNSEFCPLRSLSDFLP</sequence>
<dbReference type="EMBL" id="CP015217">
    <property type="protein sequence ID" value="AOP32808.1"/>
    <property type="molecule type" value="Genomic_DNA"/>
</dbReference>
<dbReference type="AlphaFoldDB" id="A0A1D7UTE2"/>
<reference evidence="1 2" key="1">
    <citation type="submission" date="2016-04" db="EMBL/GenBank/DDBJ databases">
        <title>Complete genome seqeunce of Leptospira alstonii serovar Room22.</title>
        <authorList>
            <person name="Nally J.E."/>
            <person name="Bayles D.O."/>
            <person name="Hurley D."/>
            <person name="Fanning S."/>
            <person name="McMahon B.J."/>
            <person name="Arent Z."/>
        </authorList>
    </citation>
    <scope>NUCLEOTIDE SEQUENCE [LARGE SCALE GENOMIC DNA]</scope>
    <source>
        <strain evidence="1 2">GWTS #1</strain>
    </source>
</reference>